<dbReference type="Proteomes" id="UP001054252">
    <property type="component" value="Unassembled WGS sequence"/>
</dbReference>
<dbReference type="EMBL" id="BPVZ01001203">
    <property type="protein sequence ID" value="GKV53261.1"/>
    <property type="molecule type" value="Genomic_DNA"/>
</dbReference>
<evidence type="ECO:0000256" key="1">
    <source>
        <dbReference type="SAM" id="Phobius"/>
    </source>
</evidence>
<comment type="caution">
    <text evidence="2">The sequence shown here is derived from an EMBL/GenBank/DDBJ whole genome shotgun (WGS) entry which is preliminary data.</text>
</comment>
<organism evidence="2 3">
    <name type="scientific">Rubroshorea leprosula</name>
    <dbReference type="NCBI Taxonomy" id="152421"/>
    <lineage>
        <taxon>Eukaryota</taxon>
        <taxon>Viridiplantae</taxon>
        <taxon>Streptophyta</taxon>
        <taxon>Embryophyta</taxon>
        <taxon>Tracheophyta</taxon>
        <taxon>Spermatophyta</taxon>
        <taxon>Magnoliopsida</taxon>
        <taxon>eudicotyledons</taxon>
        <taxon>Gunneridae</taxon>
        <taxon>Pentapetalae</taxon>
        <taxon>rosids</taxon>
        <taxon>malvids</taxon>
        <taxon>Malvales</taxon>
        <taxon>Dipterocarpaceae</taxon>
        <taxon>Rubroshorea</taxon>
    </lineage>
</organism>
<keyword evidence="1" id="KW-1133">Transmembrane helix</keyword>
<evidence type="ECO:0000313" key="2">
    <source>
        <dbReference type="EMBL" id="GKV53261.1"/>
    </source>
</evidence>
<keyword evidence="3" id="KW-1185">Reference proteome</keyword>
<feature type="transmembrane region" description="Helical" evidence="1">
    <location>
        <begin position="12"/>
        <end position="37"/>
    </location>
</feature>
<sequence>MVMMEPASNEMLYWSSVAILMVSVFTTEDSIILILFVF</sequence>
<keyword evidence="1" id="KW-0472">Membrane</keyword>
<keyword evidence="1" id="KW-0812">Transmembrane</keyword>
<name>A0AAV5MTD7_9ROSI</name>
<evidence type="ECO:0000313" key="3">
    <source>
        <dbReference type="Proteomes" id="UP001054252"/>
    </source>
</evidence>
<gene>
    <name evidence="2" type="ORF">SLEP1_g59796</name>
</gene>
<proteinExistence type="predicted"/>
<dbReference type="AlphaFoldDB" id="A0AAV5MTD7"/>
<protein>
    <submittedName>
        <fullName evidence="2">Uncharacterized protein</fullName>
    </submittedName>
</protein>
<accession>A0AAV5MTD7</accession>
<reference evidence="2 3" key="1">
    <citation type="journal article" date="2021" name="Commun. Biol.">
        <title>The genome of Shorea leprosula (Dipterocarpaceae) highlights the ecological relevance of drought in aseasonal tropical rainforests.</title>
        <authorList>
            <person name="Ng K.K.S."/>
            <person name="Kobayashi M.J."/>
            <person name="Fawcett J.A."/>
            <person name="Hatakeyama M."/>
            <person name="Paape T."/>
            <person name="Ng C.H."/>
            <person name="Ang C.C."/>
            <person name="Tnah L.H."/>
            <person name="Lee C.T."/>
            <person name="Nishiyama T."/>
            <person name="Sese J."/>
            <person name="O'Brien M.J."/>
            <person name="Copetti D."/>
            <person name="Mohd Noor M.I."/>
            <person name="Ong R.C."/>
            <person name="Putra M."/>
            <person name="Sireger I.Z."/>
            <person name="Indrioko S."/>
            <person name="Kosugi Y."/>
            <person name="Izuno A."/>
            <person name="Isagi Y."/>
            <person name="Lee S.L."/>
            <person name="Shimizu K.K."/>
        </authorList>
    </citation>
    <scope>NUCLEOTIDE SEQUENCE [LARGE SCALE GENOMIC DNA]</scope>
    <source>
        <strain evidence="2">214</strain>
    </source>
</reference>